<dbReference type="InterPro" id="IPR002110">
    <property type="entry name" value="Ankyrin_rpt"/>
</dbReference>
<dbReference type="AlphaFoldDB" id="A0A2H1FL18"/>
<dbReference type="Gene3D" id="1.25.40.20">
    <property type="entry name" value="Ankyrin repeat-containing domain"/>
    <property type="match status" value="2"/>
</dbReference>
<dbReference type="Pfam" id="PF12796">
    <property type="entry name" value="Ank_2"/>
    <property type="match status" value="2"/>
</dbReference>
<evidence type="ECO:0000313" key="5">
    <source>
        <dbReference type="EMBL" id="SMR41924.1"/>
    </source>
</evidence>
<keyword evidence="2 3" id="KW-0040">ANK repeat</keyword>
<dbReference type="SUPFAM" id="SSF48403">
    <property type="entry name" value="Ankyrin repeat"/>
    <property type="match status" value="2"/>
</dbReference>
<dbReference type="Proteomes" id="UP000245764">
    <property type="component" value="Chromosome 1"/>
</dbReference>
<organism evidence="5 6">
    <name type="scientific">Zymoseptoria tritici ST99CH_1E4</name>
    <dbReference type="NCBI Taxonomy" id="1276532"/>
    <lineage>
        <taxon>Eukaryota</taxon>
        <taxon>Fungi</taxon>
        <taxon>Dikarya</taxon>
        <taxon>Ascomycota</taxon>
        <taxon>Pezizomycotina</taxon>
        <taxon>Dothideomycetes</taxon>
        <taxon>Dothideomycetidae</taxon>
        <taxon>Mycosphaerellales</taxon>
        <taxon>Mycosphaerellaceae</taxon>
        <taxon>Zymoseptoria</taxon>
    </lineage>
</organism>
<evidence type="ECO:0000256" key="1">
    <source>
        <dbReference type="ARBA" id="ARBA00022737"/>
    </source>
</evidence>
<dbReference type="InterPro" id="IPR036770">
    <property type="entry name" value="Ankyrin_rpt-contain_sf"/>
</dbReference>
<dbReference type="PANTHER" id="PTHR24198">
    <property type="entry name" value="ANKYRIN REPEAT AND PROTEIN KINASE DOMAIN-CONTAINING PROTEIN"/>
    <property type="match status" value="1"/>
</dbReference>
<evidence type="ECO:0000256" key="4">
    <source>
        <dbReference type="SAM" id="MobiDB-lite"/>
    </source>
</evidence>
<gene>
    <name evidence="5" type="ORF">ZT1E4_G702</name>
</gene>
<accession>A0A2H1FL18</accession>
<sequence>MSSSTPFGSAARSDMERTTPSIPRNGQNVLNPAHFSPDGLSHRARARGLLQEITASPLDEQVRVTQDAIGEDSKVAPYLFFEATRLGLVSIARAVVGTGQVVVREMGQRGWENAVESYEEGRRKEVLGAEGDSVHRELEKWLEEAQYQEEEEDHLLFEAAVAGNVKVVEILLAKRGEERPVEPLVLHAAAHDGRLDVVRVLLGEQGKMDINGVDKYGGTALMRAAVGGSAEVVKWLLEHGADAGLRETSEGRNWNALEFGAGQGGLEIVKLLLGPCGFSPDALRAAASFGDEEAFDMILKEAGLPDPPLGLEMGGLWWFPDHLTVEQQEMVLGVIEQGGSGGCVEILQKMLAYVPRISEGHTPAVLEALRSSAEKATSANHPSTLFLLLSYLIRDTNNQSDTNKSLVTTLLLTAASSNALLIVPLLIDTYHGDINVLHPTQLVSALYIATAEGHAEMARLLAGTYNADIHQSGGKFANGPTPLWLAIDRQDEEVARVLLSLGGPVESIDRRIELGKTKRVWVSRSTDYRAPVKVVAEMDPGWDDEQNEERFLCLVYPEGWFERLQMRKTDAELKDERPLKERGGWGLRCRVM</sequence>
<dbReference type="PROSITE" id="PS50088">
    <property type="entry name" value="ANK_REPEAT"/>
    <property type="match status" value="2"/>
</dbReference>
<feature type="repeat" description="ANK" evidence="3">
    <location>
        <begin position="216"/>
        <end position="248"/>
    </location>
</feature>
<dbReference type="SMART" id="SM00248">
    <property type="entry name" value="ANK"/>
    <property type="match status" value="7"/>
</dbReference>
<keyword evidence="1" id="KW-0677">Repeat</keyword>
<reference evidence="6" key="1">
    <citation type="submission" date="2017-05" db="EMBL/GenBank/DDBJ databases">
        <authorList>
            <person name="Song R."/>
            <person name="Chenine A.L."/>
            <person name="Ruprecht R.M."/>
        </authorList>
    </citation>
    <scope>NUCLEOTIDE SEQUENCE [LARGE SCALE GENOMIC DNA]</scope>
</reference>
<protein>
    <submittedName>
        <fullName evidence="5">Uncharacterized protein</fullName>
    </submittedName>
</protein>
<dbReference type="EMBL" id="LT854253">
    <property type="protein sequence ID" value="SMR41924.1"/>
    <property type="molecule type" value="Genomic_DNA"/>
</dbReference>
<feature type="region of interest" description="Disordered" evidence="4">
    <location>
        <begin position="1"/>
        <end position="38"/>
    </location>
</feature>
<feature type="repeat" description="ANK" evidence="3">
    <location>
        <begin position="478"/>
        <end position="510"/>
    </location>
</feature>
<name>A0A2H1FL18_ZYMTR</name>
<feature type="compositionally biased region" description="Polar residues" evidence="4">
    <location>
        <begin position="18"/>
        <end position="30"/>
    </location>
</feature>
<proteinExistence type="predicted"/>
<evidence type="ECO:0000256" key="3">
    <source>
        <dbReference type="PROSITE-ProRule" id="PRU00023"/>
    </source>
</evidence>
<dbReference type="PROSITE" id="PS50297">
    <property type="entry name" value="ANK_REP_REGION"/>
    <property type="match status" value="2"/>
</dbReference>
<dbReference type="PANTHER" id="PTHR24198:SF165">
    <property type="entry name" value="ANKYRIN REPEAT-CONTAINING PROTEIN-RELATED"/>
    <property type="match status" value="1"/>
</dbReference>
<evidence type="ECO:0000313" key="6">
    <source>
        <dbReference type="Proteomes" id="UP000245764"/>
    </source>
</evidence>
<evidence type="ECO:0000256" key="2">
    <source>
        <dbReference type="ARBA" id="ARBA00023043"/>
    </source>
</evidence>